<dbReference type="RefSeq" id="WP_227320592.1">
    <property type="nucleotide sequence ID" value="NZ_JAESVB010000002.1"/>
</dbReference>
<protein>
    <submittedName>
        <fullName evidence="2">Chemotaxis protein CheW</fullName>
    </submittedName>
</protein>
<dbReference type="PANTHER" id="PTHR22617:SF23">
    <property type="entry name" value="CHEMOTAXIS PROTEIN CHEW"/>
    <property type="match status" value="1"/>
</dbReference>
<feature type="domain" description="CheW-like" evidence="1">
    <location>
        <begin position="14"/>
        <end position="154"/>
    </location>
</feature>
<dbReference type="Gene3D" id="2.40.50.180">
    <property type="entry name" value="CheA-289, Domain 4"/>
    <property type="match status" value="1"/>
</dbReference>
<dbReference type="GO" id="GO:0007165">
    <property type="term" value="P:signal transduction"/>
    <property type="evidence" value="ECO:0007669"/>
    <property type="project" value="InterPro"/>
</dbReference>
<dbReference type="InterPro" id="IPR039315">
    <property type="entry name" value="CheW"/>
</dbReference>
<dbReference type="GO" id="GO:0005829">
    <property type="term" value="C:cytosol"/>
    <property type="evidence" value="ECO:0007669"/>
    <property type="project" value="TreeGrafter"/>
</dbReference>
<dbReference type="AlphaFoldDB" id="A0A964DYN4"/>
<reference evidence="2" key="2">
    <citation type="submission" date="2021-01" db="EMBL/GenBank/DDBJ databases">
        <authorList>
            <person name="Mieszkin S."/>
            <person name="Pouder E."/>
            <person name="Alain K."/>
        </authorList>
    </citation>
    <scope>NUCLEOTIDE SEQUENCE</scope>
    <source>
        <strain evidence="2">HW T2.11</strain>
    </source>
</reference>
<dbReference type="InterPro" id="IPR036061">
    <property type="entry name" value="CheW-like_dom_sf"/>
</dbReference>
<name>A0A964DYN4_9PROT</name>
<gene>
    <name evidence="2" type="ORF">ASILVAE211_07070</name>
</gene>
<dbReference type="PANTHER" id="PTHR22617">
    <property type="entry name" value="CHEMOTAXIS SENSOR HISTIDINE KINASE-RELATED"/>
    <property type="match status" value="1"/>
</dbReference>
<dbReference type="PROSITE" id="PS50851">
    <property type="entry name" value="CHEW"/>
    <property type="match status" value="1"/>
</dbReference>
<dbReference type="Pfam" id="PF01584">
    <property type="entry name" value="CheW"/>
    <property type="match status" value="1"/>
</dbReference>
<reference evidence="2" key="1">
    <citation type="journal article" date="2021" name="Microorganisms">
        <title>Acidisoma silvae sp. nov. and Acidisomacellulosilytica sp. nov., Two Acidophilic Bacteria Isolated from Decaying Wood, Hydrolyzing Cellulose and Producing Poly-3-hydroxybutyrate.</title>
        <authorList>
            <person name="Mieszkin S."/>
            <person name="Pouder E."/>
            <person name="Uroz S."/>
            <person name="Simon-Colin C."/>
            <person name="Alain K."/>
        </authorList>
    </citation>
    <scope>NUCLEOTIDE SEQUENCE</scope>
    <source>
        <strain evidence="2">HW T2.11</strain>
    </source>
</reference>
<evidence type="ECO:0000313" key="3">
    <source>
        <dbReference type="Proteomes" id="UP000708298"/>
    </source>
</evidence>
<dbReference type="Gene3D" id="2.30.30.40">
    <property type="entry name" value="SH3 Domains"/>
    <property type="match status" value="1"/>
</dbReference>
<dbReference type="InterPro" id="IPR002545">
    <property type="entry name" value="CheW-lke_dom"/>
</dbReference>
<proteinExistence type="predicted"/>
<sequence length="157" mass="16824">MRPGQAIIAADNPMRKLIAFRVGRQEFSVDVTAVREIRGWTSATMLPKAPRYIRGVINLRGAVLPIVDFALRLGLPASEPTARNVIIVVQVGPKQIGILVDAVSDIITLAQSRIQPPPDIASETVSDFVRGLIALDGRMISLIALDLVLPPDSAVAA</sequence>
<organism evidence="2 3">
    <name type="scientific">Acidisoma silvae</name>
    <dbReference type="NCBI Taxonomy" id="2802396"/>
    <lineage>
        <taxon>Bacteria</taxon>
        <taxon>Pseudomonadati</taxon>
        <taxon>Pseudomonadota</taxon>
        <taxon>Alphaproteobacteria</taxon>
        <taxon>Acetobacterales</taxon>
        <taxon>Acidocellaceae</taxon>
        <taxon>Acidisoma</taxon>
    </lineage>
</organism>
<dbReference type="CDD" id="cd00732">
    <property type="entry name" value="CheW"/>
    <property type="match status" value="1"/>
</dbReference>
<dbReference type="SUPFAM" id="SSF50341">
    <property type="entry name" value="CheW-like"/>
    <property type="match status" value="1"/>
</dbReference>
<dbReference type="EMBL" id="JAESVB010000002">
    <property type="protein sequence ID" value="MCB8874938.1"/>
    <property type="molecule type" value="Genomic_DNA"/>
</dbReference>
<evidence type="ECO:0000259" key="1">
    <source>
        <dbReference type="PROSITE" id="PS50851"/>
    </source>
</evidence>
<dbReference type="Proteomes" id="UP000708298">
    <property type="component" value="Unassembled WGS sequence"/>
</dbReference>
<evidence type="ECO:0000313" key="2">
    <source>
        <dbReference type="EMBL" id="MCB8874938.1"/>
    </source>
</evidence>
<keyword evidence="3" id="KW-1185">Reference proteome</keyword>
<comment type="caution">
    <text evidence="2">The sequence shown here is derived from an EMBL/GenBank/DDBJ whole genome shotgun (WGS) entry which is preliminary data.</text>
</comment>
<accession>A0A964DYN4</accession>
<dbReference type="SMART" id="SM00260">
    <property type="entry name" value="CheW"/>
    <property type="match status" value="1"/>
</dbReference>
<dbReference type="GO" id="GO:0006935">
    <property type="term" value="P:chemotaxis"/>
    <property type="evidence" value="ECO:0007669"/>
    <property type="project" value="InterPro"/>
</dbReference>